<protein>
    <submittedName>
        <fullName evidence="1">Type II toxin-antitoxin system PemK/MazF family toxin</fullName>
    </submittedName>
</protein>
<sequence>MDCRRRPHGLGQAVKISRGDVVVAVFPGELGKPRPAVVLQANELLDIYTTVLACPLTTHLLDAPLLRPTIEPSMENGLQQRSQAMVEKITPVRKDVIGQLIGRLTDEDLARIEVALVQVIGLHHTIAPPRITPDRERKP</sequence>
<dbReference type="Pfam" id="PF02452">
    <property type="entry name" value="PemK_toxin"/>
    <property type="match status" value="1"/>
</dbReference>
<dbReference type="Gene3D" id="2.30.30.110">
    <property type="match status" value="1"/>
</dbReference>
<evidence type="ECO:0000313" key="1">
    <source>
        <dbReference type="EMBL" id="WFR94338.1"/>
    </source>
</evidence>
<reference evidence="2" key="2">
    <citation type="journal article" date="2023" name="MicrobiologyOpen">
        <title>Genomics of the tumorigenes clade of the family Rhizobiaceae and description of Rhizobium rhododendri sp. nov.</title>
        <authorList>
            <person name="Kuzmanovic N."/>
            <person name="diCenzo G.C."/>
            <person name="Bunk B."/>
            <person name="Sproeer C."/>
            <person name="Fruehling A."/>
            <person name="Neumann-Schaal M."/>
            <person name="Overmann J."/>
            <person name="Smalla K."/>
        </authorList>
    </citation>
    <scope>NUCLEOTIDE SEQUENCE [LARGE SCALE GENOMIC DNA]</scope>
    <source>
        <strain evidence="2">1078</strain>
    </source>
</reference>
<dbReference type="SUPFAM" id="SSF50118">
    <property type="entry name" value="Cell growth inhibitor/plasmid maintenance toxic component"/>
    <property type="match status" value="1"/>
</dbReference>
<dbReference type="GO" id="GO:0016075">
    <property type="term" value="P:rRNA catabolic process"/>
    <property type="evidence" value="ECO:0007669"/>
    <property type="project" value="TreeGrafter"/>
</dbReference>
<dbReference type="Proteomes" id="UP000249499">
    <property type="component" value="Chromosome"/>
</dbReference>
<dbReference type="KEGG" id="rtu:PR017_10865"/>
<dbReference type="GO" id="GO:0004521">
    <property type="term" value="F:RNA endonuclease activity"/>
    <property type="evidence" value="ECO:0007669"/>
    <property type="project" value="TreeGrafter"/>
</dbReference>
<organism evidence="1 2">
    <name type="scientific">Rhizobium tumorigenes</name>
    <dbReference type="NCBI Taxonomy" id="2041385"/>
    <lineage>
        <taxon>Bacteria</taxon>
        <taxon>Pseudomonadati</taxon>
        <taxon>Pseudomonadota</taxon>
        <taxon>Alphaproteobacteria</taxon>
        <taxon>Hyphomicrobiales</taxon>
        <taxon>Rhizobiaceae</taxon>
        <taxon>Rhizobium/Agrobacterium group</taxon>
        <taxon>Rhizobium</taxon>
    </lineage>
</organism>
<dbReference type="PANTHER" id="PTHR33988:SF2">
    <property type="entry name" value="ENDORIBONUCLEASE MAZF"/>
    <property type="match status" value="1"/>
</dbReference>
<reference evidence="1 2" key="1">
    <citation type="journal article" date="2018" name="Sci. Rep.">
        <title>Rhizobium tumorigenes sp. nov., a novel plant tumorigenic bacterium isolated from cane gall tumors on thornless blackberry.</title>
        <authorList>
            <person name="Kuzmanovi N."/>
            <person name="Smalla K."/>
            <person name="Gronow S."/>
            <person name="PuBawska J."/>
        </authorList>
    </citation>
    <scope>NUCLEOTIDE SEQUENCE [LARGE SCALE GENOMIC DNA]</scope>
    <source>
        <strain evidence="1 2">1078</strain>
    </source>
</reference>
<name>A0AAF1KDX9_9HYPH</name>
<dbReference type="AlphaFoldDB" id="A0AAF1KDX9"/>
<dbReference type="InterPro" id="IPR011067">
    <property type="entry name" value="Plasmid_toxin/cell-grow_inhib"/>
</dbReference>
<dbReference type="EMBL" id="CP117255">
    <property type="protein sequence ID" value="WFR94338.1"/>
    <property type="molecule type" value="Genomic_DNA"/>
</dbReference>
<accession>A0AAF1KDX9</accession>
<dbReference type="PANTHER" id="PTHR33988">
    <property type="entry name" value="ENDORIBONUCLEASE MAZF-RELATED"/>
    <property type="match status" value="1"/>
</dbReference>
<dbReference type="InterPro" id="IPR003477">
    <property type="entry name" value="PemK-like"/>
</dbReference>
<dbReference type="RefSeq" id="WP_240539150.1">
    <property type="nucleotide sequence ID" value="NZ_CP117255.1"/>
</dbReference>
<dbReference type="GO" id="GO:0006402">
    <property type="term" value="P:mRNA catabolic process"/>
    <property type="evidence" value="ECO:0007669"/>
    <property type="project" value="TreeGrafter"/>
</dbReference>
<gene>
    <name evidence="1" type="ORF">PR017_10865</name>
</gene>
<dbReference type="GO" id="GO:0003677">
    <property type="term" value="F:DNA binding"/>
    <property type="evidence" value="ECO:0007669"/>
    <property type="project" value="InterPro"/>
</dbReference>
<proteinExistence type="predicted"/>
<keyword evidence="2" id="KW-1185">Reference proteome</keyword>
<evidence type="ECO:0000313" key="2">
    <source>
        <dbReference type="Proteomes" id="UP000249499"/>
    </source>
</evidence>